<organism evidence="2 3">
    <name type="scientific">Prorocentrum cordatum</name>
    <dbReference type="NCBI Taxonomy" id="2364126"/>
    <lineage>
        <taxon>Eukaryota</taxon>
        <taxon>Sar</taxon>
        <taxon>Alveolata</taxon>
        <taxon>Dinophyceae</taxon>
        <taxon>Prorocentrales</taxon>
        <taxon>Prorocentraceae</taxon>
        <taxon>Prorocentrum</taxon>
    </lineage>
</organism>
<dbReference type="Proteomes" id="UP001189429">
    <property type="component" value="Unassembled WGS sequence"/>
</dbReference>
<sequence>MSRVLCEDEADSPQAGRADLRDSFCATPTAASTMAPWLTPLATMSTAWSGVTSWRFHLCCAPAPESAPEELVGDGVQLRAPLPEHALSEPVSPLQQTSPSKPAGSRPTPPREAPSRRSPSVMALMSTMDSSSSRLRSRIHEMSTTALSLSHRTSCSSRFEGMVRSVEEGAVRKFLQEHRFSGIDHCHRESRWPLSRLCCPLSLAAERGDVTLVLLLLRQ</sequence>
<feature type="region of interest" description="Disordered" evidence="1">
    <location>
        <begin position="86"/>
        <end position="134"/>
    </location>
</feature>
<proteinExistence type="predicted"/>
<accession>A0ABN9RL76</accession>
<name>A0ABN9RL76_9DINO</name>
<evidence type="ECO:0000313" key="3">
    <source>
        <dbReference type="Proteomes" id="UP001189429"/>
    </source>
</evidence>
<reference evidence="2" key="1">
    <citation type="submission" date="2023-10" db="EMBL/GenBank/DDBJ databases">
        <authorList>
            <person name="Chen Y."/>
            <person name="Shah S."/>
            <person name="Dougan E. K."/>
            <person name="Thang M."/>
            <person name="Chan C."/>
        </authorList>
    </citation>
    <scope>NUCLEOTIDE SEQUENCE [LARGE SCALE GENOMIC DNA]</scope>
</reference>
<dbReference type="EMBL" id="CAUYUJ010006854">
    <property type="protein sequence ID" value="CAK0818877.1"/>
    <property type="molecule type" value="Genomic_DNA"/>
</dbReference>
<evidence type="ECO:0000313" key="2">
    <source>
        <dbReference type="EMBL" id="CAK0818877.1"/>
    </source>
</evidence>
<protein>
    <submittedName>
        <fullName evidence="2">Uncharacterized protein</fullName>
    </submittedName>
</protein>
<feature type="non-terminal residue" evidence="2">
    <location>
        <position position="219"/>
    </location>
</feature>
<gene>
    <name evidence="2" type="ORF">PCOR1329_LOCUS21000</name>
</gene>
<evidence type="ECO:0000256" key="1">
    <source>
        <dbReference type="SAM" id="MobiDB-lite"/>
    </source>
</evidence>
<comment type="caution">
    <text evidence="2">The sequence shown here is derived from an EMBL/GenBank/DDBJ whole genome shotgun (WGS) entry which is preliminary data.</text>
</comment>
<keyword evidence="3" id="KW-1185">Reference proteome</keyword>